<evidence type="ECO:0000313" key="1">
    <source>
        <dbReference type="EMBL" id="MVQ44922.1"/>
    </source>
</evidence>
<protein>
    <submittedName>
        <fullName evidence="2">Plasmid mobilization relaxosome protein MobC</fullName>
    </submittedName>
</protein>
<dbReference type="InterPro" id="IPR053842">
    <property type="entry name" value="NikA-like"/>
</dbReference>
<reference evidence="1 6" key="2">
    <citation type="submission" date="2019-10" db="EMBL/GenBank/DDBJ databases">
        <title>Roseburia spp. ameliorate alcoholic fatty liver via restoration of gut barrier function.</title>
        <authorList>
            <person name="Seo B."/>
            <person name="Ko G."/>
        </authorList>
    </citation>
    <scope>NUCLEOTIDE SEQUENCE [LARGE SCALE GENOMIC DNA]</scope>
    <source>
        <strain evidence="1 6">SNUG30017</strain>
    </source>
</reference>
<accession>A0A3R6DD14</accession>
<dbReference type="RefSeq" id="WP_118590429.1">
    <property type="nucleotide sequence ID" value="NZ_JBLYGU010000010.1"/>
</dbReference>
<organism evidence="2 5">
    <name type="scientific">Roseburia intestinalis</name>
    <dbReference type="NCBI Taxonomy" id="166486"/>
    <lineage>
        <taxon>Bacteria</taxon>
        <taxon>Bacillati</taxon>
        <taxon>Bacillota</taxon>
        <taxon>Clostridia</taxon>
        <taxon>Lachnospirales</taxon>
        <taxon>Lachnospiraceae</taxon>
        <taxon>Roseburia</taxon>
    </lineage>
</organism>
<gene>
    <name evidence="1" type="primary">mobC</name>
    <name evidence="3" type="ORF">DW264_09755</name>
    <name evidence="2" type="ORF">DW927_03615</name>
    <name evidence="1" type="ORF">GCK47_04125</name>
</gene>
<reference evidence="4 5" key="1">
    <citation type="submission" date="2018-08" db="EMBL/GenBank/DDBJ databases">
        <title>A genome reference for cultivated species of the human gut microbiota.</title>
        <authorList>
            <person name="Zou Y."/>
            <person name="Xue W."/>
            <person name="Luo G."/>
        </authorList>
    </citation>
    <scope>NUCLEOTIDE SEQUENCE [LARGE SCALE GENOMIC DNA]</scope>
    <source>
        <strain evidence="3 4">AM22-21LB</strain>
        <strain evidence="2 5">AM43-11</strain>
    </source>
</reference>
<dbReference type="Proteomes" id="UP000284051">
    <property type="component" value="Unassembled WGS sequence"/>
</dbReference>
<dbReference type="Proteomes" id="UP000479531">
    <property type="component" value="Unassembled WGS sequence"/>
</dbReference>
<evidence type="ECO:0000313" key="3">
    <source>
        <dbReference type="EMBL" id="RHG28209.1"/>
    </source>
</evidence>
<evidence type="ECO:0000313" key="2">
    <source>
        <dbReference type="EMBL" id="RHA69102.1"/>
    </source>
</evidence>
<name>A0A3R6DD14_9FIRM</name>
<dbReference type="Proteomes" id="UP000284465">
    <property type="component" value="Unassembled WGS sequence"/>
</dbReference>
<proteinExistence type="predicted"/>
<evidence type="ECO:0000313" key="5">
    <source>
        <dbReference type="Proteomes" id="UP000284465"/>
    </source>
</evidence>
<dbReference type="EMBL" id="WGGT01000003">
    <property type="protein sequence ID" value="MVQ44922.1"/>
    <property type="molecule type" value="Genomic_DNA"/>
</dbReference>
<dbReference type="EMBL" id="QRID01000008">
    <property type="protein sequence ID" value="RHG28209.1"/>
    <property type="molecule type" value="Genomic_DNA"/>
</dbReference>
<evidence type="ECO:0000313" key="6">
    <source>
        <dbReference type="Proteomes" id="UP000479531"/>
    </source>
</evidence>
<comment type="caution">
    <text evidence="2">The sequence shown here is derived from an EMBL/GenBank/DDBJ whole genome shotgun (WGS) entry which is preliminary data.</text>
</comment>
<dbReference type="EMBL" id="QSFP01000003">
    <property type="protein sequence ID" value="RHA69102.1"/>
    <property type="molecule type" value="Genomic_DNA"/>
</dbReference>
<evidence type="ECO:0000313" key="4">
    <source>
        <dbReference type="Proteomes" id="UP000284051"/>
    </source>
</evidence>
<sequence>MARPKKHKELKRNHQIMLRLTDTEYEIISSNAKNASLPLAEYARKLITGKTPKITYEIVADLPELKKLIGEFGKIGSNLNQIARYFNSGGIHSQEMRKYIQQGIADIFEMKHEVLKMAGDLHSLSAELSSIQKGAAAHGHPETYHQ</sequence>
<dbReference type="AlphaFoldDB" id="A0A3R6DD14"/>
<dbReference type="Pfam" id="PF21983">
    <property type="entry name" value="NikA-like"/>
    <property type="match status" value="1"/>
</dbReference>